<sequence>MASTYQPVRCTAINCGCERFMASKLTKNCDACKHSWVTHAIEKLRSGETVAFDGAALLLYGVTAIPVRLKILLDRLLSTFKRHEMLGILAAFGWTLEDYNRGYIMQDQVGRVVESWTMVTRDEENLILQQFLKMPEFRSIAQDLLEQDVRDSLTPQASPKKAAEEEPLMPTVFDPRLIAYPLLSPRFLPFGQPNEEKLRSKLPEVLDLSGKKSPSNSTTTSSSGKKRVLCTACNKTFCDKGALKIHYSAVHLKEMHKCTVEGCSMTFSSRRSRNRHSANPNPKLHCQKKREILPNSKILNDVNIASILTTEKRSNKRKGVPTKVTRIDTQIERLTA</sequence>
<dbReference type="Gene3D" id="3.30.160.60">
    <property type="entry name" value="Classic Zinc Finger"/>
    <property type="match status" value="1"/>
</dbReference>
<dbReference type="GO" id="GO:0006355">
    <property type="term" value="P:regulation of DNA-templated transcription"/>
    <property type="evidence" value="ECO:0007669"/>
    <property type="project" value="TreeGrafter"/>
</dbReference>
<feature type="compositionally biased region" description="Low complexity" evidence="2">
    <location>
        <begin position="211"/>
        <end position="223"/>
    </location>
</feature>
<dbReference type="GO" id="GO:0008270">
    <property type="term" value="F:zinc ion binding"/>
    <property type="evidence" value="ECO:0007669"/>
    <property type="project" value="UniProtKB-KW"/>
</dbReference>
<dbReference type="InterPro" id="IPR040436">
    <property type="entry name" value="Disconnected-like"/>
</dbReference>
<organism evidence="4 5">
    <name type="scientific">Dimorphilus gyrociliatus</name>
    <dbReference type="NCBI Taxonomy" id="2664684"/>
    <lineage>
        <taxon>Eukaryota</taxon>
        <taxon>Metazoa</taxon>
        <taxon>Spiralia</taxon>
        <taxon>Lophotrochozoa</taxon>
        <taxon>Annelida</taxon>
        <taxon>Polychaeta</taxon>
        <taxon>Polychaeta incertae sedis</taxon>
        <taxon>Dinophilidae</taxon>
        <taxon>Dimorphilus</taxon>
    </lineage>
</organism>
<evidence type="ECO:0000256" key="1">
    <source>
        <dbReference type="PROSITE-ProRule" id="PRU00042"/>
    </source>
</evidence>
<accession>A0A7I8VBR3</accession>
<dbReference type="PROSITE" id="PS00028">
    <property type="entry name" value="ZINC_FINGER_C2H2_1"/>
    <property type="match status" value="1"/>
</dbReference>
<dbReference type="Proteomes" id="UP000549394">
    <property type="component" value="Unassembled WGS sequence"/>
</dbReference>
<gene>
    <name evidence="4" type="ORF">DGYR_LOCUS2326</name>
</gene>
<name>A0A7I8VBR3_9ANNE</name>
<dbReference type="SUPFAM" id="SSF57667">
    <property type="entry name" value="beta-beta-alpha zinc fingers"/>
    <property type="match status" value="1"/>
</dbReference>
<feature type="domain" description="C2H2-type" evidence="3">
    <location>
        <begin position="228"/>
        <end position="256"/>
    </location>
</feature>
<dbReference type="PANTHER" id="PTHR15021">
    <property type="entry name" value="DISCONNECTED-RELATED"/>
    <property type="match status" value="1"/>
</dbReference>
<dbReference type="InterPro" id="IPR013087">
    <property type="entry name" value="Znf_C2H2_type"/>
</dbReference>
<dbReference type="OrthoDB" id="10070972at2759"/>
<keyword evidence="1" id="KW-0862">Zinc</keyword>
<keyword evidence="5" id="KW-1185">Reference proteome</keyword>
<dbReference type="PROSITE" id="PS50157">
    <property type="entry name" value="ZINC_FINGER_C2H2_2"/>
    <property type="match status" value="1"/>
</dbReference>
<protein>
    <submittedName>
        <fullName evidence="4">DgyrCDS2485</fullName>
    </submittedName>
</protein>
<keyword evidence="1" id="KW-0863">Zinc-finger</keyword>
<dbReference type="PANTHER" id="PTHR15021:SF0">
    <property type="entry name" value="DISCO-RELATED, ISOFORM A-RELATED"/>
    <property type="match status" value="1"/>
</dbReference>
<evidence type="ECO:0000313" key="4">
    <source>
        <dbReference type="EMBL" id="CAD5113308.1"/>
    </source>
</evidence>
<evidence type="ECO:0000259" key="3">
    <source>
        <dbReference type="PROSITE" id="PS50157"/>
    </source>
</evidence>
<reference evidence="4 5" key="1">
    <citation type="submission" date="2020-08" db="EMBL/GenBank/DDBJ databases">
        <authorList>
            <person name="Hejnol A."/>
        </authorList>
    </citation>
    <scope>NUCLEOTIDE SEQUENCE [LARGE SCALE GENOMIC DNA]</scope>
</reference>
<comment type="caution">
    <text evidence="4">The sequence shown here is derived from an EMBL/GenBank/DDBJ whole genome shotgun (WGS) entry which is preliminary data.</text>
</comment>
<dbReference type="AlphaFoldDB" id="A0A7I8VBR3"/>
<dbReference type="InterPro" id="IPR036236">
    <property type="entry name" value="Znf_C2H2_sf"/>
</dbReference>
<evidence type="ECO:0000256" key="2">
    <source>
        <dbReference type="SAM" id="MobiDB-lite"/>
    </source>
</evidence>
<dbReference type="EMBL" id="CAJFCJ010000003">
    <property type="protein sequence ID" value="CAD5113308.1"/>
    <property type="molecule type" value="Genomic_DNA"/>
</dbReference>
<evidence type="ECO:0000313" key="5">
    <source>
        <dbReference type="Proteomes" id="UP000549394"/>
    </source>
</evidence>
<feature type="region of interest" description="Disordered" evidence="2">
    <location>
        <begin position="205"/>
        <end position="224"/>
    </location>
</feature>
<dbReference type="SMART" id="SM00355">
    <property type="entry name" value="ZnF_C2H2"/>
    <property type="match status" value="2"/>
</dbReference>
<proteinExistence type="predicted"/>
<keyword evidence="1" id="KW-0479">Metal-binding</keyword>
<dbReference type="GO" id="GO:0005634">
    <property type="term" value="C:nucleus"/>
    <property type="evidence" value="ECO:0007669"/>
    <property type="project" value="TreeGrafter"/>
</dbReference>